<feature type="active site" evidence="1">
    <location>
        <position position="228"/>
    </location>
</feature>
<dbReference type="Pfam" id="PF02884">
    <property type="entry name" value="Lyase_8_C"/>
    <property type="match status" value="1"/>
</dbReference>
<comment type="caution">
    <text evidence="5">The sequence shown here is derived from an EMBL/GenBank/DDBJ whole genome shotgun (WGS) entry which is preliminary data.</text>
</comment>
<dbReference type="PANTHER" id="PTHR38481">
    <property type="entry name" value="HYALURONATE LYASE"/>
    <property type="match status" value="1"/>
</dbReference>
<dbReference type="InterPro" id="IPR004103">
    <property type="entry name" value="Lyase_8_C"/>
</dbReference>
<dbReference type="InterPro" id="IPR038970">
    <property type="entry name" value="Lyase_8"/>
</dbReference>
<evidence type="ECO:0000256" key="1">
    <source>
        <dbReference type="PIRSR" id="PIRSR638970-1"/>
    </source>
</evidence>
<dbReference type="InterPro" id="IPR003159">
    <property type="entry name" value="Lyase_8_central_dom"/>
</dbReference>
<name>A0A916NIR7_9BACL</name>
<evidence type="ECO:0000313" key="6">
    <source>
        <dbReference type="Proteomes" id="UP000693672"/>
    </source>
</evidence>
<dbReference type="Proteomes" id="UP000693672">
    <property type="component" value="Unassembled WGS sequence"/>
</dbReference>
<feature type="domain" description="Polysaccharide lyase family 8 C-terminal" evidence="3">
    <location>
        <begin position="650"/>
        <end position="712"/>
    </location>
</feature>
<feature type="domain" description="Polysaccharide lyase family 8 central" evidence="2">
    <location>
        <begin position="373"/>
        <end position="634"/>
    </location>
</feature>
<dbReference type="CDD" id="cd01083">
    <property type="entry name" value="GAG_Lyase"/>
    <property type="match status" value="1"/>
</dbReference>
<dbReference type="Pfam" id="PF02278">
    <property type="entry name" value="Lyase_8"/>
    <property type="match status" value="1"/>
</dbReference>
<keyword evidence="6" id="KW-1185">Reference proteome</keyword>
<dbReference type="AlphaFoldDB" id="A0A916NIR7"/>
<keyword evidence="5" id="KW-0456">Lyase</keyword>
<dbReference type="RefSeq" id="WP_218092382.1">
    <property type="nucleotide sequence ID" value="NZ_CAJVAS010000009.1"/>
</dbReference>
<proteinExistence type="predicted"/>
<dbReference type="GO" id="GO:0047492">
    <property type="term" value="F:xanthan lyase activity"/>
    <property type="evidence" value="ECO:0007669"/>
    <property type="project" value="UniProtKB-EC"/>
</dbReference>
<dbReference type="InterPro" id="IPR012970">
    <property type="entry name" value="Lyase_8_alpha_N"/>
</dbReference>
<feature type="domain" description="Polysaccharide lyase 8 N-terminal alpha-helical" evidence="4">
    <location>
        <begin position="26"/>
        <end position="329"/>
    </location>
</feature>
<evidence type="ECO:0000259" key="3">
    <source>
        <dbReference type="Pfam" id="PF02884"/>
    </source>
</evidence>
<dbReference type="Pfam" id="PF08124">
    <property type="entry name" value="Lyase_8_N"/>
    <property type="match status" value="1"/>
</dbReference>
<sequence>MEALRVKWARWLTGGERADSVGPEPEAASRIEQLTDQARSCWESMETDANRTCLWSDAASVTDSGALTTNYGRLFQMAIAFKTAGSQLEGCAALERDIRDGLDWMLANRYNRDVAAYSNWWHWEIGAPLALTDTVLLMREHLSKGQIAAYMDAVDRFAPDPETYLVSRWPAKPSTGANRVWICKVIAIRSIILEDEAMLRKVRDALSPLFAYADAGDGFYPDGSFIQHDSHPYTGGYGKSLLAELVPLLHLLEGTDYEVNDPHKPRMYDWVYQAFAPLMFRGSLMDMASGREVSRDATQNHESGHTVIGAVLALSAFAPQPHADRLKRMAKAWILADTAKPFQRHASLYLIGLASELLRDERIEPQEEQAAYKLYAHMDRAVYRRPGFALGISMYSKRVSTYESINGEHLHGWYTAHGHTSLYDGDLTQYADGYWPTVDPYRLAGTTVTNKHRAAGFGHRFLSGESWVGGVELLGRYGTAGMMLEDYPAEEGRAPLRARKSWFLFDGEAVALGTDISAEEPVQVETVVDNRKLNAEGANRLIVNGERMASSTGWSGELAADWMHLEGNAAGTGIGYYFPEAAAVQAKRERRTGRWSDIGSGPSQDLARHYISFGLNHGSAPNGARYAYVLLPGAGAAETERYARCPKVKIVAHSSAVHAVSHGPSGIVGANFWTDDTATAGCLTCTGKAAVMVRTDADTIEIAVSDPTHENDGAIVLEIAVEAGDIIEADPRIEAVRLQPTVLLKFHAGDARGGTSVIRLRRAAAGDIDGTARAE</sequence>
<feature type="active site" evidence="1">
    <location>
        <position position="237"/>
    </location>
</feature>
<reference evidence="5" key="1">
    <citation type="submission" date="2021-06" db="EMBL/GenBank/DDBJ databases">
        <authorList>
            <person name="Criscuolo A."/>
        </authorList>
    </citation>
    <scope>NUCLEOTIDE SEQUENCE</scope>
    <source>
        <strain evidence="5">CIP111600</strain>
    </source>
</reference>
<feature type="active site" evidence="1">
    <location>
        <position position="291"/>
    </location>
</feature>
<accession>A0A916NIR7</accession>
<evidence type="ECO:0000259" key="2">
    <source>
        <dbReference type="Pfam" id="PF02278"/>
    </source>
</evidence>
<evidence type="ECO:0000313" key="5">
    <source>
        <dbReference type="EMBL" id="CAG7624159.1"/>
    </source>
</evidence>
<dbReference type="PANTHER" id="PTHR38481:SF1">
    <property type="entry name" value="HYALURONATE LYASE"/>
    <property type="match status" value="1"/>
</dbReference>
<dbReference type="EC" id="4.2.2.12" evidence="5"/>
<evidence type="ECO:0000259" key="4">
    <source>
        <dbReference type="Pfam" id="PF08124"/>
    </source>
</evidence>
<dbReference type="EMBL" id="CAJVAS010000009">
    <property type="protein sequence ID" value="CAG7624159.1"/>
    <property type="molecule type" value="Genomic_DNA"/>
</dbReference>
<dbReference type="GO" id="GO:0005576">
    <property type="term" value="C:extracellular region"/>
    <property type="evidence" value="ECO:0007669"/>
    <property type="project" value="InterPro"/>
</dbReference>
<organism evidence="5 6">
    <name type="scientific">Paenibacillus solanacearum</name>
    <dbReference type="NCBI Taxonomy" id="2048548"/>
    <lineage>
        <taxon>Bacteria</taxon>
        <taxon>Bacillati</taxon>
        <taxon>Bacillota</taxon>
        <taxon>Bacilli</taxon>
        <taxon>Bacillales</taxon>
        <taxon>Paenibacillaceae</taxon>
        <taxon>Paenibacillus</taxon>
    </lineage>
</organism>
<gene>
    <name evidence="5" type="primary">xly</name>
    <name evidence="5" type="ORF">PAESOLCIP111_02607</name>
</gene>
<protein>
    <submittedName>
        <fullName evidence="5">Xanthan lyase</fullName>
        <ecNumber evidence="5">4.2.2.12</ecNumber>
    </submittedName>
</protein>